<dbReference type="Gene3D" id="3.40.50.150">
    <property type="entry name" value="Vaccinia Virus protein VP39"/>
    <property type="match status" value="1"/>
</dbReference>
<evidence type="ECO:0000313" key="1">
    <source>
        <dbReference type="EMBL" id="GAF90493.1"/>
    </source>
</evidence>
<protein>
    <recommendedName>
        <fullName evidence="2">SAM-dependent methyltransferase TRM5/TYW2-type domain-containing protein</fullName>
    </recommendedName>
</protein>
<gene>
    <name evidence="1" type="ORF">S01H1_31447</name>
</gene>
<dbReference type="AlphaFoldDB" id="X0TAI9"/>
<evidence type="ECO:0008006" key="2">
    <source>
        <dbReference type="Google" id="ProtNLM"/>
    </source>
</evidence>
<dbReference type="EMBL" id="BARS01019402">
    <property type="protein sequence ID" value="GAF90493.1"/>
    <property type="molecule type" value="Genomic_DNA"/>
</dbReference>
<accession>X0TAI9</accession>
<dbReference type="SUPFAM" id="SSF53335">
    <property type="entry name" value="S-adenosyl-L-methionine-dependent methyltransferases"/>
    <property type="match status" value="1"/>
</dbReference>
<comment type="caution">
    <text evidence="1">The sequence shown here is derived from an EMBL/GenBank/DDBJ whole genome shotgun (WGS) entry which is preliminary data.</text>
</comment>
<dbReference type="NCBIfam" id="TIGR01444">
    <property type="entry name" value="fkbM_fam"/>
    <property type="match status" value="1"/>
</dbReference>
<proteinExistence type="predicted"/>
<dbReference type="InterPro" id="IPR029063">
    <property type="entry name" value="SAM-dependent_MTases_sf"/>
</dbReference>
<sequence length="134" mass="15655">MSFASSIYQKLPKSIRKRTVNWYRYLPRSNKTVIKEIDGVKYELDLSRLVHSQMYHYGVWEPDTTNIINKFVGRGMTCFDIGASSGVHTLRMASLTGTKGKVYAFEPSDWMFEKLMRNLELNRHIHHIIVSEKI</sequence>
<dbReference type="InterPro" id="IPR006342">
    <property type="entry name" value="FkbM_mtfrase"/>
</dbReference>
<organism evidence="1">
    <name type="scientific">marine sediment metagenome</name>
    <dbReference type="NCBI Taxonomy" id="412755"/>
    <lineage>
        <taxon>unclassified sequences</taxon>
        <taxon>metagenomes</taxon>
        <taxon>ecological metagenomes</taxon>
    </lineage>
</organism>
<feature type="non-terminal residue" evidence="1">
    <location>
        <position position="134"/>
    </location>
</feature>
<reference evidence="1" key="1">
    <citation type="journal article" date="2014" name="Front. Microbiol.">
        <title>High frequency of phylogenetically diverse reductive dehalogenase-homologous genes in deep subseafloor sedimentary metagenomes.</title>
        <authorList>
            <person name="Kawai M."/>
            <person name="Futagami T."/>
            <person name="Toyoda A."/>
            <person name="Takaki Y."/>
            <person name="Nishi S."/>
            <person name="Hori S."/>
            <person name="Arai W."/>
            <person name="Tsubouchi T."/>
            <person name="Morono Y."/>
            <person name="Uchiyama I."/>
            <person name="Ito T."/>
            <person name="Fujiyama A."/>
            <person name="Inagaki F."/>
            <person name="Takami H."/>
        </authorList>
    </citation>
    <scope>NUCLEOTIDE SEQUENCE</scope>
    <source>
        <strain evidence="1">Expedition CK06-06</strain>
    </source>
</reference>
<name>X0TAI9_9ZZZZ</name>